<dbReference type="Proteomes" id="UP000501690">
    <property type="component" value="Linkage Group LG9"/>
</dbReference>
<proteinExistence type="predicted"/>
<dbReference type="AlphaFoldDB" id="A0A4D6N1K5"/>
<keyword evidence="1" id="KW-0560">Oxidoreductase</keyword>
<reference evidence="1 2" key="1">
    <citation type="submission" date="2019-04" db="EMBL/GenBank/DDBJ databases">
        <title>An improved genome assembly and genetic linkage map for asparagus bean, Vigna unguiculata ssp. sesquipedialis.</title>
        <authorList>
            <person name="Xia Q."/>
            <person name="Zhang R."/>
            <person name="Dong Y."/>
        </authorList>
    </citation>
    <scope>NUCLEOTIDE SEQUENCE [LARGE SCALE GENOMIC DNA]</scope>
    <source>
        <tissue evidence="1">Leaf</tissue>
    </source>
</reference>
<name>A0A4D6N1K5_VIGUN</name>
<dbReference type="Gene3D" id="1.20.190.20">
    <property type="entry name" value="14-3-3 domain"/>
    <property type="match status" value="1"/>
</dbReference>
<keyword evidence="2" id="KW-1185">Reference proteome</keyword>
<evidence type="ECO:0000313" key="2">
    <source>
        <dbReference type="Proteomes" id="UP000501690"/>
    </source>
</evidence>
<dbReference type="GO" id="GO:0004497">
    <property type="term" value="F:monooxygenase activity"/>
    <property type="evidence" value="ECO:0007669"/>
    <property type="project" value="UniProtKB-KW"/>
</dbReference>
<dbReference type="EMBL" id="CP039353">
    <property type="protein sequence ID" value="QCE05955.1"/>
    <property type="molecule type" value="Genomic_DNA"/>
</dbReference>
<dbReference type="SUPFAM" id="SSF48445">
    <property type="entry name" value="14-3-3 protein"/>
    <property type="match status" value="1"/>
</dbReference>
<protein>
    <submittedName>
        <fullName evidence="1">Tyrosine 3-monooxygenase/tryptophan 5-monooxygenase activation protein</fullName>
    </submittedName>
</protein>
<gene>
    <name evidence="1" type="ORF">DEO72_LG9g964</name>
</gene>
<dbReference type="InterPro" id="IPR036815">
    <property type="entry name" value="14-3-3_dom_sf"/>
</dbReference>
<keyword evidence="1" id="KW-0503">Monooxygenase</keyword>
<accession>A0A4D6N1K5</accession>
<evidence type="ECO:0000313" key="1">
    <source>
        <dbReference type="EMBL" id="QCE05955.1"/>
    </source>
</evidence>
<sequence length="52" mass="6231">MVAIPTYRKENVYKAKLVEQAERYKEMVEFIEKVFVVVDNEQLIIEERNLQG</sequence>
<organism evidence="1 2">
    <name type="scientific">Vigna unguiculata</name>
    <name type="common">Cowpea</name>
    <dbReference type="NCBI Taxonomy" id="3917"/>
    <lineage>
        <taxon>Eukaryota</taxon>
        <taxon>Viridiplantae</taxon>
        <taxon>Streptophyta</taxon>
        <taxon>Embryophyta</taxon>
        <taxon>Tracheophyta</taxon>
        <taxon>Spermatophyta</taxon>
        <taxon>Magnoliopsida</taxon>
        <taxon>eudicotyledons</taxon>
        <taxon>Gunneridae</taxon>
        <taxon>Pentapetalae</taxon>
        <taxon>rosids</taxon>
        <taxon>fabids</taxon>
        <taxon>Fabales</taxon>
        <taxon>Fabaceae</taxon>
        <taxon>Papilionoideae</taxon>
        <taxon>50 kb inversion clade</taxon>
        <taxon>NPAAA clade</taxon>
        <taxon>indigoferoid/millettioid clade</taxon>
        <taxon>Phaseoleae</taxon>
        <taxon>Vigna</taxon>
    </lineage>
</organism>